<keyword evidence="8" id="KW-1185">Reference proteome</keyword>
<sequence length="435" mass="46442">MKHFYFLILLLTFQFSFSQYGNVSTIAGGGSNGHDVVNGLATDAELSYPTGIAIDNDGNIYFSEITNSIIRKIDVNGIISDIIEFPDVQTPHGLAVDATGNIYFIDRANDRVRKLDTSGNITTVAGNGTNGDSGDGGQATSAQLNSPQYIAIDASGNIYISDWQNHKIKKVTTNGVINTIAGTGTYGFSGDGGLATLAELKSPSGITIDATGNIYFSDRNNYRVRKIDTNGIITTIAGKGGFQPFSGDGGLAIDAELYEPNGITLDNDGNIYIVDAVNQRVRKITTDGIINTIIGSGGTGRSAGGFNGDGQIGTNTELNQPSGIAVDNSGNVIITDYKNHRIRKLASAALSVDNFSLENIKLYPNPISIDEQLTVSSQEIITAISVYNTLGQEVYQAKPNAHNYVLNLDKITSGIYLVKLNSNINKSINYRLIKK</sequence>
<protein>
    <submittedName>
        <fullName evidence="7">T9SS type A sorting domain-containing protein</fullName>
    </submittedName>
</protein>
<feature type="repeat" description="NHL" evidence="3">
    <location>
        <begin position="310"/>
        <end position="348"/>
    </location>
</feature>
<dbReference type="PROSITE" id="PS51125">
    <property type="entry name" value="NHL"/>
    <property type="match status" value="3"/>
</dbReference>
<dbReference type="AlphaFoldDB" id="A0A5B7TYK6"/>
<name>A0A5B7TYK6_9FLAO</name>
<gene>
    <name evidence="7" type="ORF">FF125_18040</name>
</gene>
<feature type="domain" description="Teneurin NHL" evidence="6">
    <location>
        <begin position="189"/>
        <end position="240"/>
    </location>
</feature>
<dbReference type="PANTHER" id="PTHR13833">
    <property type="match status" value="1"/>
</dbReference>
<feature type="domain" description="Secretion system C-terminal sorting" evidence="5">
    <location>
        <begin position="362"/>
        <end position="428"/>
    </location>
</feature>
<evidence type="ECO:0000256" key="1">
    <source>
        <dbReference type="ARBA" id="ARBA00022729"/>
    </source>
</evidence>
<dbReference type="InterPro" id="IPR001258">
    <property type="entry name" value="NHL_repeat"/>
</dbReference>
<feature type="signal peptide" evidence="4">
    <location>
        <begin position="1"/>
        <end position="21"/>
    </location>
</feature>
<reference evidence="7 8" key="1">
    <citation type="submission" date="2019-05" db="EMBL/GenBank/DDBJ databases">
        <title>Algicella ahnfeltiae gen. nov., sp. nov., a novel marine bacterium of the family Flavobacteriaceae isolated from a red alga.</title>
        <authorList>
            <person name="Nedashkovskaya O.I."/>
            <person name="Kukhlevskiy A.D."/>
            <person name="Kim S.-G."/>
            <person name="Zhukova N.V."/>
            <person name="Mikhailov V.V."/>
        </authorList>
    </citation>
    <scope>NUCLEOTIDE SEQUENCE [LARGE SCALE GENOMIC DNA]</scope>
    <source>
        <strain evidence="7 8">10Alg115</strain>
    </source>
</reference>
<feature type="repeat" description="NHL" evidence="3">
    <location>
        <begin position="143"/>
        <end position="174"/>
    </location>
</feature>
<dbReference type="Pfam" id="PF25021">
    <property type="entry name" value="TEN_NHL"/>
    <property type="match status" value="4"/>
</dbReference>
<dbReference type="Gene3D" id="2.120.10.30">
    <property type="entry name" value="TolB, C-terminal domain"/>
    <property type="match status" value="4"/>
</dbReference>
<dbReference type="SUPFAM" id="SSF101898">
    <property type="entry name" value="NHL repeat"/>
    <property type="match status" value="1"/>
</dbReference>
<dbReference type="OrthoDB" id="791543at2"/>
<evidence type="ECO:0000256" key="4">
    <source>
        <dbReference type="SAM" id="SignalP"/>
    </source>
</evidence>
<dbReference type="KEGG" id="fbe:FF125_18040"/>
<dbReference type="NCBIfam" id="TIGR04183">
    <property type="entry name" value="Por_Secre_tail"/>
    <property type="match status" value="1"/>
</dbReference>
<dbReference type="SMART" id="SM00135">
    <property type="entry name" value="LY"/>
    <property type="match status" value="6"/>
</dbReference>
<feature type="domain" description="Teneurin NHL" evidence="6">
    <location>
        <begin position="246"/>
        <end position="298"/>
    </location>
</feature>
<feature type="repeat" description="NHL" evidence="3">
    <location>
        <begin position="254"/>
        <end position="287"/>
    </location>
</feature>
<evidence type="ECO:0000259" key="5">
    <source>
        <dbReference type="Pfam" id="PF18962"/>
    </source>
</evidence>
<evidence type="ECO:0000259" key="6">
    <source>
        <dbReference type="Pfam" id="PF25021"/>
    </source>
</evidence>
<dbReference type="Pfam" id="PF18962">
    <property type="entry name" value="Por_Secre_tail"/>
    <property type="match status" value="1"/>
</dbReference>
<dbReference type="CDD" id="cd14953">
    <property type="entry name" value="NHL_like_1"/>
    <property type="match status" value="1"/>
</dbReference>
<dbReference type="InterPro" id="IPR056822">
    <property type="entry name" value="TEN_NHL"/>
</dbReference>
<dbReference type="Pfam" id="PF01436">
    <property type="entry name" value="NHL"/>
    <property type="match status" value="1"/>
</dbReference>
<evidence type="ECO:0000256" key="3">
    <source>
        <dbReference type="PROSITE-ProRule" id="PRU00504"/>
    </source>
</evidence>
<dbReference type="InterPro" id="IPR011042">
    <property type="entry name" value="6-blade_b-propeller_TolB-like"/>
</dbReference>
<dbReference type="Proteomes" id="UP000306229">
    <property type="component" value="Chromosome"/>
</dbReference>
<organism evidence="7 8">
    <name type="scientific">Aureibaculum algae</name>
    <dbReference type="NCBI Taxonomy" id="2584122"/>
    <lineage>
        <taxon>Bacteria</taxon>
        <taxon>Pseudomonadati</taxon>
        <taxon>Bacteroidota</taxon>
        <taxon>Flavobacteriia</taxon>
        <taxon>Flavobacteriales</taxon>
        <taxon>Flavobacteriaceae</taxon>
        <taxon>Aureibaculum</taxon>
    </lineage>
</organism>
<proteinExistence type="predicted"/>
<accession>A0A5B7TYK6</accession>
<keyword evidence="2" id="KW-0677">Repeat</keyword>
<dbReference type="EMBL" id="CP040749">
    <property type="protein sequence ID" value="QCX40256.1"/>
    <property type="molecule type" value="Genomic_DNA"/>
</dbReference>
<dbReference type="RefSeq" id="WP_138951114.1">
    <property type="nucleotide sequence ID" value="NZ_CP040749.1"/>
</dbReference>
<dbReference type="InterPro" id="IPR026444">
    <property type="entry name" value="Secre_tail"/>
</dbReference>
<feature type="domain" description="Teneurin NHL" evidence="6">
    <location>
        <begin position="132"/>
        <end position="183"/>
    </location>
</feature>
<evidence type="ECO:0000313" key="7">
    <source>
        <dbReference type="EMBL" id="QCX40256.1"/>
    </source>
</evidence>
<evidence type="ECO:0000256" key="2">
    <source>
        <dbReference type="ARBA" id="ARBA00022737"/>
    </source>
</evidence>
<dbReference type="InterPro" id="IPR000033">
    <property type="entry name" value="LDLR_classB_rpt"/>
</dbReference>
<feature type="domain" description="Teneurin NHL" evidence="6">
    <location>
        <begin position="39"/>
        <end position="84"/>
    </location>
</feature>
<evidence type="ECO:0000313" key="8">
    <source>
        <dbReference type="Proteomes" id="UP000306229"/>
    </source>
</evidence>
<keyword evidence="1 4" id="KW-0732">Signal</keyword>
<dbReference type="PANTHER" id="PTHR13833:SF71">
    <property type="entry name" value="NHL DOMAIN-CONTAINING PROTEIN"/>
    <property type="match status" value="1"/>
</dbReference>
<feature type="chain" id="PRO_5022926993" evidence="4">
    <location>
        <begin position="22"/>
        <end position="435"/>
    </location>
</feature>